<name>A0A0C2SQD4_AMAMK</name>
<evidence type="ECO:0000313" key="2">
    <source>
        <dbReference type="Proteomes" id="UP000054549"/>
    </source>
</evidence>
<protein>
    <submittedName>
        <fullName evidence="1">Uncharacterized protein</fullName>
    </submittedName>
</protein>
<proteinExistence type="predicted"/>
<gene>
    <name evidence="1" type="ORF">M378DRAFT_529694</name>
</gene>
<reference evidence="1 2" key="1">
    <citation type="submission" date="2014-04" db="EMBL/GenBank/DDBJ databases">
        <title>Evolutionary Origins and Diversification of the Mycorrhizal Mutualists.</title>
        <authorList>
            <consortium name="DOE Joint Genome Institute"/>
            <consortium name="Mycorrhizal Genomics Consortium"/>
            <person name="Kohler A."/>
            <person name="Kuo A."/>
            <person name="Nagy L.G."/>
            <person name="Floudas D."/>
            <person name="Copeland A."/>
            <person name="Barry K.W."/>
            <person name="Cichocki N."/>
            <person name="Veneault-Fourrey C."/>
            <person name="LaButti K."/>
            <person name="Lindquist E.A."/>
            <person name="Lipzen A."/>
            <person name="Lundell T."/>
            <person name="Morin E."/>
            <person name="Murat C."/>
            <person name="Riley R."/>
            <person name="Ohm R."/>
            <person name="Sun H."/>
            <person name="Tunlid A."/>
            <person name="Henrissat B."/>
            <person name="Grigoriev I.V."/>
            <person name="Hibbett D.S."/>
            <person name="Martin F."/>
        </authorList>
    </citation>
    <scope>NUCLEOTIDE SEQUENCE [LARGE SCALE GENOMIC DNA]</scope>
    <source>
        <strain evidence="1 2">Koide BX008</strain>
    </source>
</reference>
<keyword evidence="2" id="KW-1185">Reference proteome</keyword>
<dbReference type="Proteomes" id="UP000054549">
    <property type="component" value="Unassembled WGS sequence"/>
</dbReference>
<sequence length="279" mass="31958">MLSMTLSRNIKSWHRSSSLTGSMNAPTKISTDGFSKLLGVAVRDDCFPLRFLVVSRREPHIEQTFHHFQTPILRIDLAELDDTNRDIEKYPVDEFSRIASEQGLPPTWPGQKIVDDIVYNSSGNSYLPRLLSDSLVTHKTQLDIVLNIKLPKTMTPFAVLDRLFLESINEEFLKRYSALLVARISAPSKYDELYRDDAVLSTFLSTKCAHYPNSSPKLMFIIGHFSQAKCLTSHPVNAPFKVFQFVLLTCAIRLYNLSAPLRAKICWRRILLREFHQRA</sequence>
<evidence type="ECO:0000313" key="1">
    <source>
        <dbReference type="EMBL" id="KIL65475.1"/>
    </source>
</evidence>
<dbReference type="AlphaFoldDB" id="A0A0C2SQD4"/>
<dbReference type="EMBL" id="KN818242">
    <property type="protein sequence ID" value="KIL65475.1"/>
    <property type="molecule type" value="Genomic_DNA"/>
</dbReference>
<dbReference type="OrthoDB" id="2683297at2759"/>
<dbReference type="InParanoid" id="A0A0C2SQD4"/>
<dbReference type="HOGENOM" id="CLU_997379_0_0_1"/>
<accession>A0A0C2SQD4</accession>
<organism evidence="1 2">
    <name type="scientific">Amanita muscaria (strain Koide BX008)</name>
    <dbReference type="NCBI Taxonomy" id="946122"/>
    <lineage>
        <taxon>Eukaryota</taxon>
        <taxon>Fungi</taxon>
        <taxon>Dikarya</taxon>
        <taxon>Basidiomycota</taxon>
        <taxon>Agaricomycotina</taxon>
        <taxon>Agaricomycetes</taxon>
        <taxon>Agaricomycetidae</taxon>
        <taxon>Agaricales</taxon>
        <taxon>Pluteineae</taxon>
        <taxon>Amanitaceae</taxon>
        <taxon>Amanita</taxon>
    </lineage>
</organism>